<protein>
    <submittedName>
        <fullName evidence="2">Uncharacterized protein</fullName>
    </submittedName>
</protein>
<evidence type="ECO:0000256" key="1">
    <source>
        <dbReference type="SAM" id="MobiDB-lite"/>
    </source>
</evidence>
<reference evidence="2" key="1">
    <citation type="submission" date="2020-10" db="EMBL/GenBank/DDBJ databases">
        <title>Genomic Encyclopedia of Type Strains, Phase IV (KMG-IV): sequencing the most valuable type-strain genomes for metagenomic binning, comparative biology and taxonomic classification.</title>
        <authorList>
            <person name="Goeker M."/>
        </authorList>
    </citation>
    <scope>NUCLEOTIDE SEQUENCE</scope>
    <source>
        <strain evidence="2">DSM 13886</strain>
    </source>
</reference>
<accession>A0A927MI24</accession>
<evidence type="ECO:0000313" key="2">
    <source>
        <dbReference type="EMBL" id="MBE1554800.1"/>
    </source>
</evidence>
<gene>
    <name evidence="2" type="ORF">H4683_001878</name>
</gene>
<feature type="compositionally biased region" description="Basic and acidic residues" evidence="1">
    <location>
        <begin position="9"/>
        <end position="38"/>
    </location>
</feature>
<keyword evidence="3" id="KW-1185">Reference proteome</keyword>
<evidence type="ECO:0000313" key="3">
    <source>
        <dbReference type="Proteomes" id="UP000658225"/>
    </source>
</evidence>
<dbReference type="AlphaFoldDB" id="A0A927MI24"/>
<comment type="caution">
    <text evidence="2">The sequence shown here is derived from an EMBL/GenBank/DDBJ whole genome shotgun (WGS) entry which is preliminary data.</text>
</comment>
<sequence>MSATAFQRMRREQAAKAEQEAAIKAEQEVKVKKPKGDK</sequence>
<proteinExistence type="predicted"/>
<organism evidence="2 3">
    <name type="scientific">Sporosarcina limicola</name>
    <dbReference type="NCBI Taxonomy" id="34101"/>
    <lineage>
        <taxon>Bacteria</taxon>
        <taxon>Bacillati</taxon>
        <taxon>Bacillota</taxon>
        <taxon>Bacilli</taxon>
        <taxon>Bacillales</taxon>
        <taxon>Caryophanaceae</taxon>
        <taxon>Sporosarcina</taxon>
    </lineage>
</organism>
<feature type="region of interest" description="Disordered" evidence="1">
    <location>
        <begin position="1"/>
        <end position="38"/>
    </location>
</feature>
<name>A0A927MI24_9BACL</name>
<dbReference type="Proteomes" id="UP000658225">
    <property type="component" value="Unassembled WGS sequence"/>
</dbReference>
<dbReference type="EMBL" id="JADBEL010000008">
    <property type="protein sequence ID" value="MBE1554800.1"/>
    <property type="molecule type" value="Genomic_DNA"/>
</dbReference>